<dbReference type="AlphaFoldDB" id="A0A3M4A875"/>
<dbReference type="Proteomes" id="UP000276587">
    <property type="component" value="Unassembled WGS sequence"/>
</dbReference>
<dbReference type="EMBL" id="RBQF01000344">
    <property type="protein sequence ID" value="RMP02494.1"/>
    <property type="molecule type" value="Genomic_DNA"/>
</dbReference>
<comment type="caution">
    <text evidence="2">The sequence shown here is derived from an EMBL/GenBank/DDBJ whole genome shotgun (WGS) entry which is preliminary data.</text>
</comment>
<dbReference type="SUPFAM" id="SSF56935">
    <property type="entry name" value="Porins"/>
    <property type="match status" value="1"/>
</dbReference>
<organism evidence="2 3">
    <name type="scientific">Pseudomonas marginalis pv. marginalis</name>
    <dbReference type="NCBI Taxonomy" id="97473"/>
    <lineage>
        <taxon>Bacteria</taxon>
        <taxon>Pseudomonadati</taxon>
        <taxon>Pseudomonadota</taxon>
        <taxon>Gammaproteobacteria</taxon>
        <taxon>Pseudomonadales</taxon>
        <taxon>Pseudomonadaceae</taxon>
        <taxon>Pseudomonas</taxon>
    </lineage>
</organism>
<evidence type="ECO:0008006" key="4">
    <source>
        <dbReference type="Google" id="ProtNLM"/>
    </source>
</evidence>
<reference evidence="2 3" key="1">
    <citation type="submission" date="2018-08" db="EMBL/GenBank/DDBJ databases">
        <title>Recombination of ecologically and evolutionarily significant loci maintains genetic cohesion in the Pseudomonas syringae species complex.</title>
        <authorList>
            <person name="Dillon M."/>
            <person name="Thakur S."/>
            <person name="Almeida R.N.D."/>
            <person name="Weir B.S."/>
            <person name="Guttman D.S."/>
        </authorList>
    </citation>
    <scope>NUCLEOTIDE SEQUENCE [LARGE SCALE GENOMIC DNA]</scope>
    <source>
        <strain evidence="2 3">ICMP 3555</strain>
    </source>
</reference>
<name>A0A3M4A875_PSEMA</name>
<protein>
    <recommendedName>
        <fullName evidence="4">Porin</fullName>
    </recommendedName>
</protein>
<dbReference type="Pfam" id="PF16930">
    <property type="entry name" value="Porin_5"/>
    <property type="match status" value="1"/>
</dbReference>
<feature type="chain" id="PRO_5018012571" description="Porin" evidence="1">
    <location>
        <begin position="41"/>
        <end position="581"/>
    </location>
</feature>
<dbReference type="InterPro" id="IPR023614">
    <property type="entry name" value="Porin_dom_sf"/>
</dbReference>
<dbReference type="Gene3D" id="2.40.160.10">
    <property type="entry name" value="Porin"/>
    <property type="match status" value="1"/>
</dbReference>
<gene>
    <name evidence="2" type="ORF">ALQ29_05599</name>
</gene>
<feature type="signal peptide" evidence="1">
    <location>
        <begin position="1"/>
        <end position="40"/>
    </location>
</feature>
<proteinExistence type="predicted"/>
<evidence type="ECO:0000313" key="2">
    <source>
        <dbReference type="EMBL" id="RMP02494.1"/>
    </source>
</evidence>
<dbReference type="InterPro" id="IPR032638">
    <property type="entry name" value="Porin_5"/>
</dbReference>
<keyword evidence="3" id="KW-1185">Reference proteome</keyword>
<evidence type="ECO:0000313" key="3">
    <source>
        <dbReference type="Proteomes" id="UP000276587"/>
    </source>
</evidence>
<evidence type="ECO:0000256" key="1">
    <source>
        <dbReference type="SAM" id="SignalP"/>
    </source>
</evidence>
<accession>A0A3M4A875</accession>
<sequence length="581" mass="64071">MTEPFLTDFYRSCVHMISPVNRLTLAVGMVIATLVGQAAAAPVAPSENVTINLIRLLVQQGVLTQATANGLIAQAEKEAQQARQANAVPVVAAGPTAAPGDVRVQYVPQAVKDQIRDQVKAEVMATAKQENWAQPNTFPDWISRISFDGDIRLRDESRYFSGNNSNNITDFAKLNDTGPYDVNKNSSTKLPPLLNTREDRENLFRLRARLGMKAVISPEWTAGIRIATGSDNNPVSTTQTLGGGFGKKDIWLDQGYLTWKTTDYMTLTAGRIGNPFYSTDMMYSNDLNFDGVAAIFNHRLNSEWGLFGTLGAFPVEYTADTASTNGIDKEDSDTKWLFGGQIGADWKINRSNRLKLAAAYYQFQDIEGERSSPCSTWRGAPACDTDGTRVAFMQKGNSVFNLRNNTTNPTDPARTPDPQFVGLASKFDVLDLNLVWDSDLPSDFKLRTQGNFIHNLAYDKGEMLKRSEGEIVNNINSKGQFESGGNALMVSFTLGSALEMRKRGDWNVLAGYKYIQPDALPDGFNDSSFHLGGTNAKGYFIGANYGIDKNIYASARWLSASEVYGQPFEVDVMQLELNTRF</sequence>
<keyword evidence="1" id="KW-0732">Signal</keyword>